<organism evidence="2 3">
    <name type="scientific">Lasiosphaeria hispida</name>
    <dbReference type="NCBI Taxonomy" id="260671"/>
    <lineage>
        <taxon>Eukaryota</taxon>
        <taxon>Fungi</taxon>
        <taxon>Dikarya</taxon>
        <taxon>Ascomycota</taxon>
        <taxon>Pezizomycotina</taxon>
        <taxon>Sordariomycetes</taxon>
        <taxon>Sordariomycetidae</taxon>
        <taxon>Sordariales</taxon>
        <taxon>Lasiosphaeriaceae</taxon>
        <taxon>Lasiosphaeria</taxon>
    </lineage>
</organism>
<dbReference type="AlphaFoldDB" id="A0AAJ0HHE0"/>
<reference evidence="2" key="1">
    <citation type="journal article" date="2023" name="Mol. Phylogenet. Evol.">
        <title>Genome-scale phylogeny and comparative genomics of the fungal order Sordariales.</title>
        <authorList>
            <person name="Hensen N."/>
            <person name="Bonometti L."/>
            <person name="Westerberg I."/>
            <person name="Brannstrom I.O."/>
            <person name="Guillou S."/>
            <person name="Cros-Aarteil S."/>
            <person name="Calhoun S."/>
            <person name="Haridas S."/>
            <person name="Kuo A."/>
            <person name="Mondo S."/>
            <person name="Pangilinan J."/>
            <person name="Riley R."/>
            <person name="LaButti K."/>
            <person name="Andreopoulos B."/>
            <person name="Lipzen A."/>
            <person name="Chen C."/>
            <person name="Yan M."/>
            <person name="Daum C."/>
            <person name="Ng V."/>
            <person name="Clum A."/>
            <person name="Steindorff A."/>
            <person name="Ohm R.A."/>
            <person name="Martin F."/>
            <person name="Silar P."/>
            <person name="Natvig D.O."/>
            <person name="Lalanne C."/>
            <person name="Gautier V."/>
            <person name="Ament-Velasquez S.L."/>
            <person name="Kruys A."/>
            <person name="Hutchinson M.I."/>
            <person name="Powell A.J."/>
            <person name="Barry K."/>
            <person name="Miller A.N."/>
            <person name="Grigoriev I.V."/>
            <person name="Debuchy R."/>
            <person name="Gladieux P."/>
            <person name="Hiltunen Thoren M."/>
            <person name="Johannesson H."/>
        </authorList>
    </citation>
    <scope>NUCLEOTIDE SEQUENCE</scope>
    <source>
        <strain evidence="2">CBS 955.72</strain>
    </source>
</reference>
<keyword evidence="1" id="KW-0732">Signal</keyword>
<proteinExistence type="predicted"/>
<comment type="caution">
    <text evidence="2">The sequence shown here is derived from an EMBL/GenBank/DDBJ whole genome shotgun (WGS) entry which is preliminary data.</text>
</comment>
<accession>A0AAJ0HHE0</accession>
<evidence type="ECO:0000313" key="3">
    <source>
        <dbReference type="Proteomes" id="UP001275084"/>
    </source>
</evidence>
<sequence length="75" mass="8113">MFHLCVCNMRVRGLFVCSYLSLAPVCPGSCSAESKFAKVKPSMWAEELASAVGEVSCPLLFVVHYDGQGRVRVGS</sequence>
<dbReference type="EMBL" id="JAUIQD010000004">
    <property type="protein sequence ID" value="KAK3352474.1"/>
    <property type="molecule type" value="Genomic_DNA"/>
</dbReference>
<name>A0AAJ0HHE0_9PEZI</name>
<evidence type="ECO:0000313" key="2">
    <source>
        <dbReference type="EMBL" id="KAK3352474.1"/>
    </source>
</evidence>
<evidence type="ECO:0000256" key="1">
    <source>
        <dbReference type="SAM" id="SignalP"/>
    </source>
</evidence>
<reference evidence="2" key="2">
    <citation type="submission" date="2023-06" db="EMBL/GenBank/DDBJ databases">
        <authorList>
            <consortium name="Lawrence Berkeley National Laboratory"/>
            <person name="Haridas S."/>
            <person name="Hensen N."/>
            <person name="Bonometti L."/>
            <person name="Westerberg I."/>
            <person name="Brannstrom I.O."/>
            <person name="Guillou S."/>
            <person name="Cros-Aarteil S."/>
            <person name="Calhoun S."/>
            <person name="Kuo A."/>
            <person name="Mondo S."/>
            <person name="Pangilinan J."/>
            <person name="Riley R."/>
            <person name="Labutti K."/>
            <person name="Andreopoulos B."/>
            <person name="Lipzen A."/>
            <person name="Chen C."/>
            <person name="Yanf M."/>
            <person name="Daum C."/>
            <person name="Ng V."/>
            <person name="Clum A."/>
            <person name="Steindorff A."/>
            <person name="Ohm R."/>
            <person name="Martin F."/>
            <person name="Silar P."/>
            <person name="Natvig D."/>
            <person name="Lalanne C."/>
            <person name="Gautier V."/>
            <person name="Ament-Velasquez S.L."/>
            <person name="Kruys A."/>
            <person name="Hutchinson M.I."/>
            <person name="Powell A.J."/>
            <person name="Barry K."/>
            <person name="Miller A.N."/>
            <person name="Grigoriev I.V."/>
            <person name="Debuchy R."/>
            <person name="Gladieux P."/>
            <person name="Thoren M.H."/>
            <person name="Johannesson H."/>
        </authorList>
    </citation>
    <scope>NUCLEOTIDE SEQUENCE</scope>
    <source>
        <strain evidence="2">CBS 955.72</strain>
    </source>
</reference>
<dbReference type="Proteomes" id="UP001275084">
    <property type="component" value="Unassembled WGS sequence"/>
</dbReference>
<gene>
    <name evidence="2" type="ORF">B0T25DRAFT_542057</name>
</gene>
<protein>
    <recommendedName>
        <fullName evidence="4">Secreted protein</fullName>
    </recommendedName>
</protein>
<feature type="chain" id="PRO_5042596685" description="Secreted protein" evidence="1">
    <location>
        <begin position="33"/>
        <end position="75"/>
    </location>
</feature>
<evidence type="ECO:0008006" key="4">
    <source>
        <dbReference type="Google" id="ProtNLM"/>
    </source>
</evidence>
<keyword evidence="3" id="KW-1185">Reference proteome</keyword>
<feature type="signal peptide" evidence="1">
    <location>
        <begin position="1"/>
        <end position="32"/>
    </location>
</feature>